<evidence type="ECO:0000256" key="7">
    <source>
        <dbReference type="ARBA" id="ARBA00040302"/>
    </source>
</evidence>
<evidence type="ECO:0000256" key="6">
    <source>
        <dbReference type="ARBA" id="ARBA00023180"/>
    </source>
</evidence>
<dbReference type="GO" id="GO:0016020">
    <property type="term" value="C:membrane"/>
    <property type="evidence" value="ECO:0007669"/>
    <property type="project" value="UniProtKB-SubCell"/>
</dbReference>
<dbReference type="PANTHER" id="PTHR23294">
    <property type="entry name" value="ET TRANSLATION PRODUCT-RELATED"/>
    <property type="match status" value="1"/>
</dbReference>
<dbReference type="Pfam" id="PF05978">
    <property type="entry name" value="UNC-93"/>
    <property type="match status" value="1"/>
</dbReference>
<organism evidence="10 11">
    <name type="scientific">Ramazzottius varieornatus</name>
    <name type="common">Water bear</name>
    <name type="synonym">Tardigrade</name>
    <dbReference type="NCBI Taxonomy" id="947166"/>
    <lineage>
        <taxon>Eukaryota</taxon>
        <taxon>Metazoa</taxon>
        <taxon>Ecdysozoa</taxon>
        <taxon>Tardigrada</taxon>
        <taxon>Eutardigrada</taxon>
        <taxon>Parachela</taxon>
        <taxon>Hypsibioidea</taxon>
        <taxon>Ramazzottiidae</taxon>
        <taxon>Ramazzottius</taxon>
    </lineage>
</organism>
<feature type="transmembrane region" description="Helical" evidence="9">
    <location>
        <begin position="75"/>
        <end position="94"/>
    </location>
</feature>
<dbReference type="AlphaFoldDB" id="A0A1D1V875"/>
<evidence type="ECO:0000256" key="3">
    <source>
        <dbReference type="ARBA" id="ARBA00022692"/>
    </source>
</evidence>
<dbReference type="EMBL" id="BDGG01000004">
    <property type="protein sequence ID" value="GAU97899.1"/>
    <property type="molecule type" value="Genomic_DNA"/>
</dbReference>
<comment type="caution">
    <text evidence="10">The sequence shown here is derived from an EMBL/GenBank/DDBJ whole genome shotgun (WGS) entry which is preliminary data.</text>
</comment>
<feature type="transmembrane region" description="Helical" evidence="9">
    <location>
        <begin position="166"/>
        <end position="187"/>
    </location>
</feature>
<evidence type="ECO:0000256" key="9">
    <source>
        <dbReference type="SAM" id="Phobius"/>
    </source>
</evidence>
<evidence type="ECO:0000256" key="8">
    <source>
        <dbReference type="ARBA" id="ARBA00041910"/>
    </source>
</evidence>
<gene>
    <name evidence="10" type="primary">RvY_09122-1</name>
    <name evidence="10" type="synonym">RvY_09122.1</name>
    <name evidence="10" type="ORF">RvY_09122</name>
</gene>
<feature type="transmembrane region" description="Helical" evidence="9">
    <location>
        <begin position="199"/>
        <end position="219"/>
    </location>
</feature>
<proteinExistence type="inferred from homology"/>
<sequence>MPQATGDEDATDITGVKEEREVAVVQHTSRWSDLKYRNVILLGLSFMGLFSAFQTCGLVQTIVLQNYFGQDASTLGYVSLGILYATLGCANWFSPFLISLIGGPKIAMILGGITYSLFIAIFLRPYYATLYAGSVLVGVGAAVLWTAQGVFLTINSDKHTMARNSGLFWALFQSSYVPGNLFFFFYLNGETKIEDHTRTVLYTVLLAVSVMGIAVMFFFKHPVVAPVSEETLPVAGSSTEVQVKSARGNPFPAMVAAFRLWKGRDMVLLSFTFAYTGFAQTFFGGVYGTCLGYTAQFGEMRKSVVGLSGVAIGLGEILGKIKTVTSVVWSESEVWR</sequence>
<evidence type="ECO:0000256" key="1">
    <source>
        <dbReference type="ARBA" id="ARBA00004141"/>
    </source>
</evidence>
<dbReference type="InterPro" id="IPR010291">
    <property type="entry name" value="Ion_channel_UNC-93"/>
</dbReference>
<protein>
    <recommendedName>
        <fullName evidence="7">UNC93-like protein MFSD11</fullName>
    </recommendedName>
    <alternativeName>
        <fullName evidence="8">Major facilitator superfamily domain-containing protein 11</fullName>
    </alternativeName>
</protein>
<keyword evidence="4 9" id="KW-1133">Transmembrane helix</keyword>
<keyword evidence="3 9" id="KW-0812">Transmembrane</keyword>
<keyword evidence="5 9" id="KW-0472">Membrane</keyword>
<dbReference type="InterPro" id="IPR051617">
    <property type="entry name" value="UNC-93-like_regulator"/>
</dbReference>
<reference evidence="10 11" key="1">
    <citation type="journal article" date="2016" name="Nat. Commun.">
        <title>Extremotolerant tardigrade genome and improved radiotolerance of human cultured cells by tardigrade-unique protein.</title>
        <authorList>
            <person name="Hashimoto T."/>
            <person name="Horikawa D.D."/>
            <person name="Saito Y."/>
            <person name="Kuwahara H."/>
            <person name="Kozuka-Hata H."/>
            <person name="Shin-I T."/>
            <person name="Minakuchi Y."/>
            <person name="Ohishi K."/>
            <person name="Motoyama A."/>
            <person name="Aizu T."/>
            <person name="Enomoto A."/>
            <person name="Kondo K."/>
            <person name="Tanaka S."/>
            <person name="Hara Y."/>
            <person name="Koshikawa S."/>
            <person name="Sagara H."/>
            <person name="Miura T."/>
            <person name="Yokobori S."/>
            <person name="Miyagawa K."/>
            <person name="Suzuki Y."/>
            <person name="Kubo T."/>
            <person name="Oyama M."/>
            <person name="Kohara Y."/>
            <person name="Fujiyama A."/>
            <person name="Arakawa K."/>
            <person name="Katayama T."/>
            <person name="Toyoda A."/>
            <person name="Kunieda T."/>
        </authorList>
    </citation>
    <scope>NUCLEOTIDE SEQUENCE [LARGE SCALE GENOMIC DNA]</scope>
    <source>
        <strain evidence="10 11">YOKOZUNA-1</strain>
    </source>
</reference>
<name>A0A1D1V875_RAMVA</name>
<comment type="similarity">
    <text evidence="2">Belongs to the unc-93 family.</text>
</comment>
<feature type="transmembrane region" description="Helical" evidence="9">
    <location>
        <begin position="130"/>
        <end position="154"/>
    </location>
</feature>
<evidence type="ECO:0000313" key="10">
    <source>
        <dbReference type="EMBL" id="GAU97899.1"/>
    </source>
</evidence>
<evidence type="ECO:0000256" key="5">
    <source>
        <dbReference type="ARBA" id="ARBA00023136"/>
    </source>
</evidence>
<accession>A0A1D1V875</accession>
<evidence type="ECO:0000256" key="4">
    <source>
        <dbReference type="ARBA" id="ARBA00022989"/>
    </source>
</evidence>
<feature type="transmembrane region" description="Helical" evidence="9">
    <location>
        <begin position="39"/>
        <end position="63"/>
    </location>
</feature>
<comment type="subcellular location">
    <subcellularLocation>
        <location evidence="1">Membrane</location>
        <topology evidence="1">Multi-pass membrane protein</topology>
    </subcellularLocation>
</comment>
<dbReference type="InterPro" id="IPR036259">
    <property type="entry name" value="MFS_trans_sf"/>
</dbReference>
<dbReference type="SUPFAM" id="SSF103473">
    <property type="entry name" value="MFS general substrate transporter"/>
    <property type="match status" value="1"/>
</dbReference>
<keyword evidence="11" id="KW-1185">Reference proteome</keyword>
<keyword evidence="6" id="KW-0325">Glycoprotein</keyword>
<feature type="transmembrane region" description="Helical" evidence="9">
    <location>
        <begin position="106"/>
        <end position="124"/>
    </location>
</feature>
<dbReference type="Proteomes" id="UP000186922">
    <property type="component" value="Unassembled WGS sequence"/>
</dbReference>
<evidence type="ECO:0000313" key="11">
    <source>
        <dbReference type="Proteomes" id="UP000186922"/>
    </source>
</evidence>
<dbReference type="OrthoDB" id="196103at2759"/>
<evidence type="ECO:0000256" key="2">
    <source>
        <dbReference type="ARBA" id="ARBA00009172"/>
    </source>
</evidence>
<dbReference type="PANTHER" id="PTHR23294:SF0">
    <property type="entry name" value="UNC93-LIKE PROTEIN MFSD11"/>
    <property type="match status" value="1"/>
</dbReference>